<evidence type="ECO:0000313" key="2">
    <source>
        <dbReference type="Proteomes" id="UP000023785"/>
    </source>
</evidence>
<dbReference type="STRING" id="1392540.P256_02061"/>
<name>V2TL58_9GAMM</name>
<protein>
    <recommendedName>
        <fullName evidence="3">DUF1853 domain-containing protein</fullName>
    </recommendedName>
</protein>
<evidence type="ECO:0000313" key="1">
    <source>
        <dbReference type="EMBL" id="ESK38137.1"/>
    </source>
</evidence>
<dbReference type="InterPro" id="IPR015003">
    <property type="entry name" value="DUF1853"/>
</dbReference>
<dbReference type="HOGENOM" id="CLU_072314_0_0_6"/>
<accession>V2TL58</accession>
<dbReference type="RefSeq" id="WP_023273679.1">
    <property type="nucleotide sequence ID" value="NZ_KI530735.1"/>
</dbReference>
<gene>
    <name evidence="1" type="ORF">P256_02061</name>
</gene>
<keyword evidence="2" id="KW-1185">Reference proteome</keyword>
<organism evidence="1 2">
    <name type="scientific">Acinetobacter nectaris CIP 110549</name>
    <dbReference type="NCBI Taxonomy" id="1392540"/>
    <lineage>
        <taxon>Bacteria</taxon>
        <taxon>Pseudomonadati</taxon>
        <taxon>Pseudomonadota</taxon>
        <taxon>Gammaproteobacteria</taxon>
        <taxon>Moraxellales</taxon>
        <taxon>Moraxellaceae</taxon>
        <taxon>Acinetobacter</taxon>
    </lineage>
</organism>
<dbReference type="AlphaFoldDB" id="V2TL58"/>
<reference evidence="1 2" key="1">
    <citation type="submission" date="2013-10" db="EMBL/GenBank/DDBJ databases">
        <title>The Genome Sequence of Acinetobacter nectaris CIP 110549.</title>
        <authorList>
            <consortium name="The Broad Institute Genomics Platform"/>
            <consortium name="The Broad Institute Genome Sequencing Center for Infectious Disease"/>
            <person name="Cerqueira G."/>
            <person name="Feldgarden M."/>
            <person name="Courvalin P."/>
            <person name="Grillot-Courvalin C."/>
            <person name="Clermont D."/>
            <person name="Rocha E."/>
            <person name="Yoon E.-J."/>
            <person name="Nemec A."/>
            <person name="Young S.K."/>
            <person name="Zeng Q."/>
            <person name="Gargeya S."/>
            <person name="Fitzgerald M."/>
            <person name="Abouelleil A."/>
            <person name="Alvarado L."/>
            <person name="Berlin A.M."/>
            <person name="Chapman S.B."/>
            <person name="Gainer-Dewar J."/>
            <person name="Goldberg J."/>
            <person name="Gnerre S."/>
            <person name="Griggs A."/>
            <person name="Gujja S."/>
            <person name="Hansen M."/>
            <person name="Howarth C."/>
            <person name="Imamovic A."/>
            <person name="Ireland A."/>
            <person name="Larimer J."/>
            <person name="McCowan C."/>
            <person name="Murphy C."/>
            <person name="Pearson M."/>
            <person name="Poon T.W."/>
            <person name="Priest M."/>
            <person name="Roberts A."/>
            <person name="Saif S."/>
            <person name="Shea T."/>
            <person name="Sykes S."/>
            <person name="Wortman J."/>
            <person name="Nusbaum C."/>
            <person name="Birren B."/>
        </authorList>
    </citation>
    <scope>NUCLEOTIDE SEQUENCE [LARGE SCALE GENOMIC DNA]</scope>
    <source>
        <strain evidence="1 2">CIP 110549</strain>
    </source>
</reference>
<dbReference type="EMBL" id="AYER01000008">
    <property type="protein sequence ID" value="ESK38137.1"/>
    <property type="molecule type" value="Genomic_DNA"/>
</dbReference>
<dbReference type="Proteomes" id="UP000023785">
    <property type="component" value="Unassembled WGS sequence"/>
</dbReference>
<dbReference type="PATRIC" id="fig|1392540.3.peg.1989"/>
<dbReference type="eggNOG" id="COG3782">
    <property type="taxonomic scope" value="Bacteria"/>
</dbReference>
<comment type="caution">
    <text evidence="1">The sequence shown here is derived from an EMBL/GenBank/DDBJ whole genome shotgun (WGS) entry which is preliminary data.</text>
</comment>
<sequence>MLNFTIQHHLFEPWRSYHHPAVRQLAFCIASPNTIQSLPPEMTLSNHFMLHSDQEWQDLFFRYQPRLNELETNPQPLIDFLAQLKSTRLGLRFEMFLWFWLLDEEFHHFKLLGHSIQKIEGPITLGELDFLILNKKTQAVEHWEVALKYYLAEDQYQLGQWFGLNRSDRLEKKLSYFTNRQFQFNHALNYKIDHKFAVLKGQLFIPSSISDSNLSALPHWVNQNRRIGFWGSTMLPQFYRLERHEWIAPYLSPISHPKSKWWHNGLYHHMNEEIFYMFRSSPLTAIDRLHFNHN</sequence>
<evidence type="ECO:0008006" key="3">
    <source>
        <dbReference type="Google" id="ProtNLM"/>
    </source>
</evidence>
<dbReference type="OrthoDB" id="378654at2"/>
<proteinExistence type="predicted"/>
<dbReference type="Pfam" id="PF08907">
    <property type="entry name" value="DUF1853"/>
    <property type="match status" value="1"/>
</dbReference>